<proteinExistence type="predicted"/>
<organism evidence="2 3">
    <name type="scientific">Salinibacillus kushneri</name>
    <dbReference type="NCBI Taxonomy" id="237682"/>
    <lineage>
        <taxon>Bacteria</taxon>
        <taxon>Bacillati</taxon>
        <taxon>Bacillota</taxon>
        <taxon>Bacilli</taxon>
        <taxon>Bacillales</taxon>
        <taxon>Bacillaceae</taxon>
        <taxon>Salinibacillus</taxon>
    </lineage>
</organism>
<dbReference type="PANTHER" id="PTHR31793">
    <property type="entry name" value="4-HYDROXYBENZOYL-COA THIOESTERASE FAMILY MEMBER"/>
    <property type="match status" value="1"/>
</dbReference>
<dbReference type="SUPFAM" id="SSF54637">
    <property type="entry name" value="Thioesterase/thiol ester dehydrase-isomerase"/>
    <property type="match status" value="1"/>
</dbReference>
<sequence length="158" mass="18525">MGEPKLIIQHEVPNEWIDYNGHMNDAEYVRAFSWGVDRFMKFIGITDDFREKHQYTIYTMETHVCYLNEMKLGESFEVHLQLIDYDSKRAHVFFELIGENGKRAATSEQMLMGIDQKAGKATPFPDEIFMRVKELAKNHTPEEKPKEAGRVIGIRRKK</sequence>
<gene>
    <name evidence="2" type="ORF">SAMN05421676_11650</name>
</gene>
<name>A0A1I0J6Q1_9BACI</name>
<keyword evidence="3" id="KW-1185">Reference proteome</keyword>
<dbReference type="InterPro" id="IPR050563">
    <property type="entry name" value="4-hydroxybenzoyl-CoA_TE"/>
</dbReference>
<evidence type="ECO:0000313" key="3">
    <source>
        <dbReference type="Proteomes" id="UP000199095"/>
    </source>
</evidence>
<accession>A0A1I0J6Q1</accession>
<feature type="compositionally biased region" description="Basic and acidic residues" evidence="1">
    <location>
        <begin position="137"/>
        <end position="149"/>
    </location>
</feature>
<dbReference type="EMBL" id="FOHJ01000016">
    <property type="protein sequence ID" value="SEU05507.1"/>
    <property type="molecule type" value="Genomic_DNA"/>
</dbReference>
<dbReference type="Proteomes" id="UP000199095">
    <property type="component" value="Unassembled WGS sequence"/>
</dbReference>
<dbReference type="PANTHER" id="PTHR31793:SF2">
    <property type="entry name" value="BLR1345 PROTEIN"/>
    <property type="match status" value="1"/>
</dbReference>
<dbReference type="Pfam" id="PF13279">
    <property type="entry name" value="4HBT_2"/>
    <property type="match status" value="1"/>
</dbReference>
<evidence type="ECO:0000313" key="2">
    <source>
        <dbReference type="EMBL" id="SEU05507.1"/>
    </source>
</evidence>
<dbReference type="OrthoDB" id="6117985at2"/>
<protein>
    <submittedName>
        <fullName evidence="2">Acyl-CoA thioester hydrolase</fullName>
    </submittedName>
</protein>
<dbReference type="Gene3D" id="3.10.129.10">
    <property type="entry name" value="Hotdog Thioesterase"/>
    <property type="match status" value="1"/>
</dbReference>
<keyword evidence="2" id="KW-0378">Hydrolase</keyword>
<dbReference type="RefSeq" id="WP_093137596.1">
    <property type="nucleotide sequence ID" value="NZ_FOHJ01000016.1"/>
</dbReference>
<dbReference type="AlphaFoldDB" id="A0A1I0J6Q1"/>
<dbReference type="GO" id="GO:0047617">
    <property type="term" value="F:fatty acyl-CoA hydrolase activity"/>
    <property type="evidence" value="ECO:0007669"/>
    <property type="project" value="TreeGrafter"/>
</dbReference>
<evidence type="ECO:0000256" key="1">
    <source>
        <dbReference type="SAM" id="MobiDB-lite"/>
    </source>
</evidence>
<feature type="region of interest" description="Disordered" evidence="1">
    <location>
        <begin position="137"/>
        <end position="158"/>
    </location>
</feature>
<reference evidence="3" key="1">
    <citation type="submission" date="2016-10" db="EMBL/GenBank/DDBJ databases">
        <authorList>
            <person name="Varghese N."/>
            <person name="Submissions S."/>
        </authorList>
    </citation>
    <scope>NUCLEOTIDE SEQUENCE [LARGE SCALE GENOMIC DNA]</scope>
    <source>
        <strain evidence="3">CGMCC 1.3566</strain>
    </source>
</reference>
<dbReference type="STRING" id="237682.SAMN05421676_11650"/>
<dbReference type="InterPro" id="IPR029069">
    <property type="entry name" value="HotDog_dom_sf"/>
</dbReference>
<dbReference type="CDD" id="cd00586">
    <property type="entry name" value="4HBT"/>
    <property type="match status" value="1"/>
</dbReference>